<evidence type="ECO:0000313" key="4">
    <source>
        <dbReference type="Proteomes" id="UP001597119"/>
    </source>
</evidence>
<organism evidence="3 4">
    <name type="scientific">Halorientalis brevis</name>
    <dbReference type="NCBI Taxonomy" id="1126241"/>
    <lineage>
        <taxon>Archaea</taxon>
        <taxon>Methanobacteriati</taxon>
        <taxon>Methanobacteriota</taxon>
        <taxon>Stenosarchaea group</taxon>
        <taxon>Halobacteria</taxon>
        <taxon>Halobacteriales</taxon>
        <taxon>Haloarculaceae</taxon>
        <taxon>Halorientalis</taxon>
    </lineage>
</organism>
<dbReference type="Pfam" id="PF23933">
    <property type="entry name" value="DUF7269"/>
    <property type="match status" value="1"/>
</dbReference>
<reference evidence="3 4" key="1">
    <citation type="journal article" date="2019" name="Int. J. Syst. Evol. Microbiol.">
        <title>The Global Catalogue of Microorganisms (GCM) 10K type strain sequencing project: providing services to taxonomists for standard genome sequencing and annotation.</title>
        <authorList>
            <consortium name="The Broad Institute Genomics Platform"/>
            <consortium name="The Broad Institute Genome Sequencing Center for Infectious Disease"/>
            <person name="Wu L."/>
            <person name="Ma J."/>
        </authorList>
    </citation>
    <scope>NUCLEOTIDE SEQUENCE [LARGE SCALE GENOMIC DNA]</scope>
    <source>
        <strain evidence="3 4">CGMCC 1.12125</strain>
    </source>
</reference>
<keyword evidence="2" id="KW-1133">Transmembrane helix</keyword>
<dbReference type="RefSeq" id="WP_247376534.1">
    <property type="nucleotide sequence ID" value="NZ_JALLGV010000002.1"/>
</dbReference>
<evidence type="ECO:0000256" key="2">
    <source>
        <dbReference type="SAM" id="Phobius"/>
    </source>
</evidence>
<feature type="region of interest" description="Disordered" evidence="1">
    <location>
        <begin position="58"/>
        <end position="80"/>
    </location>
</feature>
<keyword evidence="2" id="KW-0812">Transmembrane</keyword>
<evidence type="ECO:0000313" key="3">
    <source>
        <dbReference type="EMBL" id="MFD1586109.1"/>
    </source>
</evidence>
<gene>
    <name evidence="3" type="ORF">ACFR9U_03880</name>
</gene>
<accession>A0ABD6C8I1</accession>
<dbReference type="Proteomes" id="UP001597119">
    <property type="component" value="Unassembled WGS sequence"/>
</dbReference>
<feature type="transmembrane region" description="Helical" evidence="2">
    <location>
        <begin position="33"/>
        <end position="52"/>
    </location>
</feature>
<protein>
    <submittedName>
        <fullName evidence="3">Uncharacterized protein</fullName>
    </submittedName>
</protein>
<keyword evidence="2" id="KW-0472">Membrane</keyword>
<proteinExistence type="predicted"/>
<dbReference type="InterPro" id="IPR055693">
    <property type="entry name" value="DUF7269"/>
</dbReference>
<dbReference type="AlphaFoldDB" id="A0ABD6C8I1"/>
<name>A0ABD6C8I1_9EURY</name>
<comment type="caution">
    <text evidence="3">The sequence shown here is derived from an EMBL/GenBank/DDBJ whole genome shotgun (WGS) entry which is preliminary data.</text>
</comment>
<sequence length="181" mass="19104">MGRVLLAVGISMIGAGLLLTVTPLSVAGSGWTLFVLAAVAVVALGAGVLTGLERSVTSTASGRLPTPDGRPGVRTPGDGFDHQLANLSAGDGADRDALHARLEAVALGVLVERRDWSRDTARARLKEGEWTDDPQATAFFRRDPASLRDRVRTVLTGEPTAARRARRVVDELAVIREDESG</sequence>
<evidence type="ECO:0000256" key="1">
    <source>
        <dbReference type="SAM" id="MobiDB-lite"/>
    </source>
</evidence>
<keyword evidence="4" id="KW-1185">Reference proteome</keyword>
<dbReference type="EMBL" id="JBHUDJ010000002">
    <property type="protein sequence ID" value="MFD1586109.1"/>
    <property type="molecule type" value="Genomic_DNA"/>
</dbReference>